<dbReference type="NCBIfam" id="TIGR00281">
    <property type="entry name" value="SMC-Scp complex subunit ScpB"/>
    <property type="match status" value="1"/>
</dbReference>
<dbReference type="Proteomes" id="UP001179842">
    <property type="component" value="Chromosome"/>
</dbReference>
<dbReference type="InterPro" id="IPR005234">
    <property type="entry name" value="ScpB_csome_segregation"/>
</dbReference>
<proteinExistence type="predicted"/>
<keyword evidence="6" id="KW-1185">Reference proteome</keyword>
<dbReference type="PANTHER" id="PTHR34298">
    <property type="entry name" value="SEGREGATION AND CONDENSATION PROTEIN B"/>
    <property type="match status" value="1"/>
</dbReference>
<keyword evidence="1" id="KW-0963">Cytoplasm</keyword>
<keyword evidence="2" id="KW-0132">Cell division</keyword>
<sequence length="197" mass="22636">MKNKIIEVLMYMQGEDGISSEQLQQVLKLNTVNEARSLLKRFLDSFNKLDRGIYVVEFNDVFKFATREEYKEYLSDLVTITRRHKLSNAAIETAAIVAYKQPVTRSMISEIRGVASDAIVASLLMKGIIEEVGISPTVGQPILYGITNRFYDYFKLKSLQDLPKFVEFDQFTETSGEFDEEQIEEAFDLFGSQREDK</sequence>
<dbReference type="PANTHER" id="PTHR34298:SF2">
    <property type="entry name" value="SEGREGATION AND CONDENSATION PROTEIN B"/>
    <property type="match status" value="1"/>
</dbReference>
<dbReference type="PIRSF" id="PIRSF019345">
    <property type="entry name" value="ScpB"/>
    <property type="match status" value="1"/>
</dbReference>
<protein>
    <submittedName>
        <fullName evidence="5">SMC-Scp complex subunit ScpB</fullName>
    </submittedName>
</protein>
<evidence type="ECO:0000256" key="4">
    <source>
        <dbReference type="ARBA" id="ARBA00023306"/>
    </source>
</evidence>
<dbReference type="SUPFAM" id="SSF46785">
    <property type="entry name" value="Winged helix' DNA-binding domain"/>
    <property type="match status" value="2"/>
</dbReference>
<gene>
    <name evidence="5" type="primary">scpB</name>
    <name evidence="5" type="ORF">QEG99_03145</name>
</gene>
<dbReference type="EMBL" id="CP122979">
    <property type="protein sequence ID" value="WGI36438.1"/>
    <property type="molecule type" value="Genomic_DNA"/>
</dbReference>
<dbReference type="Gene3D" id="1.10.10.10">
    <property type="entry name" value="Winged helix-like DNA-binding domain superfamily/Winged helix DNA-binding domain"/>
    <property type="match status" value="2"/>
</dbReference>
<organism evidence="5 6">
    <name type="scientific">Mesomycoplasma lagogenitalium</name>
    <dbReference type="NCBI Taxonomy" id="171286"/>
    <lineage>
        <taxon>Bacteria</taxon>
        <taxon>Bacillati</taxon>
        <taxon>Mycoplasmatota</taxon>
        <taxon>Mycoplasmoidales</taxon>
        <taxon>Metamycoplasmataceae</taxon>
        <taxon>Mesomycoplasma</taxon>
    </lineage>
</organism>
<evidence type="ECO:0000313" key="6">
    <source>
        <dbReference type="Proteomes" id="UP001179842"/>
    </source>
</evidence>
<evidence type="ECO:0000256" key="1">
    <source>
        <dbReference type="ARBA" id="ARBA00022490"/>
    </source>
</evidence>
<reference evidence="5" key="1">
    <citation type="submission" date="2023-04" db="EMBL/GenBank/DDBJ databases">
        <title>Completed genome of Mycoplasma lagogenitalium type strain 12MS.</title>
        <authorList>
            <person name="Spergser J."/>
        </authorList>
    </citation>
    <scope>NUCLEOTIDE SEQUENCE</scope>
    <source>
        <strain evidence="5">12MS</strain>
    </source>
</reference>
<dbReference type="RefSeq" id="WP_280101739.1">
    <property type="nucleotide sequence ID" value="NZ_CP122979.1"/>
</dbReference>
<accession>A0ABY8LVX9</accession>
<dbReference type="InterPro" id="IPR036388">
    <property type="entry name" value="WH-like_DNA-bd_sf"/>
</dbReference>
<dbReference type="Pfam" id="PF04079">
    <property type="entry name" value="SMC_ScpB"/>
    <property type="match status" value="1"/>
</dbReference>
<keyword evidence="3" id="KW-0159">Chromosome partition</keyword>
<name>A0ABY8LVX9_9BACT</name>
<dbReference type="InterPro" id="IPR036390">
    <property type="entry name" value="WH_DNA-bd_sf"/>
</dbReference>
<keyword evidence="4" id="KW-0131">Cell cycle</keyword>
<evidence type="ECO:0000313" key="5">
    <source>
        <dbReference type="EMBL" id="WGI36438.1"/>
    </source>
</evidence>
<evidence type="ECO:0000256" key="2">
    <source>
        <dbReference type="ARBA" id="ARBA00022618"/>
    </source>
</evidence>
<evidence type="ECO:0000256" key="3">
    <source>
        <dbReference type="ARBA" id="ARBA00022829"/>
    </source>
</evidence>